<evidence type="ECO:0000313" key="4">
    <source>
        <dbReference type="Proteomes" id="UP000030013"/>
    </source>
</evidence>
<dbReference type="Proteomes" id="UP000030013">
    <property type="component" value="Unassembled WGS sequence"/>
</dbReference>
<protein>
    <recommendedName>
        <fullName evidence="2">NmrA-like domain-containing protein</fullName>
    </recommendedName>
</protein>
<dbReference type="OrthoDB" id="5197650at2"/>
<evidence type="ECO:0000259" key="2">
    <source>
        <dbReference type="Pfam" id="PF05368"/>
    </source>
</evidence>
<dbReference type="EMBL" id="AVPL01000022">
    <property type="protein sequence ID" value="KGN41192.1"/>
    <property type="molecule type" value="Genomic_DNA"/>
</dbReference>
<organism evidence="3 4">
    <name type="scientific">Knoellia aerolata DSM 18566</name>
    <dbReference type="NCBI Taxonomy" id="1385519"/>
    <lineage>
        <taxon>Bacteria</taxon>
        <taxon>Bacillati</taxon>
        <taxon>Actinomycetota</taxon>
        <taxon>Actinomycetes</taxon>
        <taxon>Micrococcales</taxon>
        <taxon>Intrasporangiaceae</taxon>
        <taxon>Knoellia</taxon>
    </lineage>
</organism>
<keyword evidence="4" id="KW-1185">Reference proteome</keyword>
<gene>
    <name evidence="3" type="ORF">N801_08910</name>
</gene>
<dbReference type="SUPFAM" id="SSF51735">
    <property type="entry name" value="NAD(P)-binding Rossmann-fold domains"/>
    <property type="match status" value="1"/>
</dbReference>
<dbReference type="InterPro" id="IPR051604">
    <property type="entry name" value="Ergot_Alk_Oxidoreductase"/>
</dbReference>
<name>A0A0A0JYM7_9MICO</name>
<dbReference type="InterPro" id="IPR036291">
    <property type="entry name" value="NAD(P)-bd_dom_sf"/>
</dbReference>
<dbReference type="PANTHER" id="PTHR43162:SF1">
    <property type="entry name" value="PRESTALK A DIFFERENTIATION PROTEIN A"/>
    <property type="match status" value="1"/>
</dbReference>
<dbReference type="AlphaFoldDB" id="A0A0A0JYM7"/>
<dbReference type="Gene3D" id="3.40.50.720">
    <property type="entry name" value="NAD(P)-binding Rossmann-like Domain"/>
    <property type="match status" value="1"/>
</dbReference>
<feature type="domain" description="NmrA-like" evidence="2">
    <location>
        <begin position="5"/>
        <end position="230"/>
    </location>
</feature>
<feature type="region of interest" description="Disordered" evidence="1">
    <location>
        <begin position="300"/>
        <end position="319"/>
    </location>
</feature>
<dbReference type="eggNOG" id="COG0702">
    <property type="taxonomic scope" value="Bacteria"/>
</dbReference>
<proteinExistence type="predicted"/>
<dbReference type="Pfam" id="PF05368">
    <property type="entry name" value="NmrA"/>
    <property type="match status" value="1"/>
</dbReference>
<reference evidence="3 4" key="1">
    <citation type="submission" date="2013-08" db="EMBL/GenBank/DDBJ databases">
        <title>The genome sequence of Knoellia aerolata.</title>
        <authorList>
            <person name="Zhu W."/>
            <person name="Wang G."/>
        </authorList>
    </citation>
    <scope>NUCLEOTIDE SEQUENCE [LARGE SCALE GENOMIC DNA]</scope>
    <source>
        <strain evidence="3 4">DSM 18566</strain>
    </source>
</reference>
<dbReference type="STRING" id="1385519.N801_08910"/>
<dbReference type="PANTHER" id="PTHR43162">
    <property type="match status" value="1"/>
</dbReference>
<dbReference type="InterPro" id="IPR008030">
    <property type="entry name" value="NmrA-like"/>
</dbReference>
<accession>A0A0A0JYM7</accession>
<sequence>MSVPTILVLGSTGLMGREVVRSLNERGVTPRVLVRDPGRLRPTDQVDLRVGDLRDPASLRDAMRGVDAVFHISPHEADEVELTRTVLDAVEREGARLVFSGIHIDASNRLAKWTMRTVYGRLMPRYRGKISIGHMVETSNTRPVVLGVGNFMQCDEVLLDVIRAGQFVLPTHPKGLNRVDLRDLGEIVANVLLDPTIPAGAYPVSGPRSLTGAECAQTWSQALGVPVTYVGDDDEAIDAALTAHLTGYRLADWKSSFRALRGFAVKTKKSEVDATTRLLGRPPTDFTEFVRRIVDEHGLAPSTRTGADGIPANTEGALR</sequence>
<dbReference type="RefSeq" id="WP_035937050.1">
    <property type="nucleotide sequence ID" value="NZ_AVPL01000022.1"/>
</dbReference>
<evidence type="ECO:0000256" key="1">
    <source>
        <dbReference type="SAM" id="MobiDB-lite"/>
    </source>
</evidence>
<comment type="caution">
    <text evidence="3">The sequence shown here is derived from an EMBL/GenBank/DDBJ whole genome shotgun (WGS) entry which is preliminary data.</text>
</comment>
<evidence type="ECO:0000313" key="3">
    <source>
        <dbReference type="EMBL" id="KGN41192.1"/>
    </source>
</evidence>